<dbReference type="RefSeq" id="WP_278229325.1">
    <property type="nucleotide sequence ID" value="NZ_JAOWLY010000015.1"/>
</dbReference>
<organism evidence="1 2">
    <name type="scientific">Lactococcus lactis</name>
    <dbReference type="NCBI Taxonomy" id="1358"/>
    <lineage>
        <taxon>Bacteria</taxon>
        <taxon>Bacillati</taxon>
        <taxon>Bacillota</taxon>
        <taxon>Bacilli</taxon>
        <taxon>Lactobacillales</taxon>
        <taxon>Streptococcaceae</taxon>
        <taxon>Lactococcus</taxon>
    </lineage>
</organism>
<protein>
    <submittedName>
        <fullName evidence="1">Uncharacterized protein</fullName>
    </submittedName>
</protein>
<reference evidence="1" key="2">
    <citation type="journal article" date="2023" name="Food Microbiol.">
        <title>Evaluation of the fermentation potential of lactic acid bacteria isolated from herbs, fruits and vegetables as starter cultures in nut-based milk alternatives.</title>
        <authorList>
            <person name="Huang W."/>
            <person name="Dong A."/>
            <person name="Pham H.T."/>
            <person name="Zhou C."/>
            <person name="Huo Z."/>
            <person name="Watjen A.P."/>
            <person name="Prakash S."/>
            <person name="Bang-Berthelsen C.H."/>
            <person name="Turner M.S."/>
        </authorList>
    </citation>
    <scope>NUCLEOTIDE SEQUENCE</scope>
    <source>
        <strain evidence="1">3</strain>
    </source>
</reference>
<sequence length="75" mass="8456">MAEIKINLIQVTERDGVLNPILQVTDGKKGMVMLTGLLMMISEMSNVTLDKTLEEIKVLAPQIEENIKKNESIWD</sequence>
<evidence type="ECO:0000313" key="1">
    <source>
        <dbReference type="EMBL" id="MDG4984899.1"/>
    </source>
</evidence>
<dbReference type="Proteomes" id="UP001152614">
    <property type="component" value="Unassembled WGS sequence"/>
</dbReference>
<evidence type="ECO:0000313" key="2">
    <source>
        <dbReference type="Proteomes" id="UP001152614"/>
    </source>
</evidence>
<gene>
    <name evidence="1" type="ORF">OGZ51_12155</name>
</gene>
<name>A0A9X4NJK5_9LACT</name>
<proteinExistence type="predicted"/>
<reference evidence="1" key="1">
    <citation type="submission" date="2022-10" db="EMBL/GenBank/DDBJ databases">
        <authorList>
            <person name="Turner M.S."/>
            <person name="Huang W."/>
        </authorList>
    </citation>
    <scope>NUCLEOTIDE SEQUENCE</scope>
    <source>
        <strain evidence="1">3</strain>
    </source>
</reference>
<accession>A0A9X4NJK5</accession>
<dbReference type="AlphaFoldDB" id="A0A9X4NJK5"/>
<comment type="caution">
    <text evidence="1">The sequence shown here is derived from an EMBL/GenBank/DDBJ whole genome shotgun (WGS) entry which is preliminary data.</text>
</comment>
<dbReference type="EMBL" id="JAOWLY010000015">
    <property type="protein sequence ID" value="MDG4984899.1"/>
    <property type="molecule type" value="Genomic_DNA"/>
</dbReference>